<dbReference type="InterPro" id="IPR000734">
    <property type="entry name" value="TAG_lipase"/>
</dbReference>
<evidence type="ECO:0000256" key="3">
    <source>
        <dbReference type="ARBA" id="ARBA00022525"/>
    </source>
</evidence>
<evidence type="ECO:0000256" key="1">
    <source>
        <dbReference type="ARBA" id="ARBA00004613"/>
    </source>
</evidence>
<evidence type="ECO:0000313" key="7">
    <source>
        <dbReference type="Proteomes" id="UP001148838"/>
    </source>
</evidence>
<keyword evidence="7" id="KW-1185">Reference proteome</keyword>
<accession>A0ABQ8SAI7</accession>
<evidence type="ECO:0000313" key="6">
    <source>
        <dbReference type="EMBL" id="KAJ4430891.1"/>
    </source>
</evidence>
<comment type="subcellular location">
    <subcellularLocation>
        <location evidence="1">Secreted</location>
    </subcellularLocation>
</comment>
<feature type="non-terminal residue" evidence="6">
    <location>
        <position position="1"/>
    </location>
</feature>
<keyword evidence="3" id="KW-0964">Secreted</keyword>
<evidence type="ECO:0000256" key="2">
    <source>
        <dbReference type="ARBA" id="ARBA00010701"/>
    </source>
</evidence>
<dbReference type="SUPFAM" id="SSF53474">
    <property type="entry name" value="alpha/beta-Hydrolases"/>
    <property type="match status" value="1"/>
</dbReference>
<feature type="domain" description="Lipase" evidence="5">
    <location>
        <begin position="3"/>
        <end position="219"/>
    </location>
</feature>
<name>A0ABQ8SAI7_PERAM</name>
<dbReference type="PANTHER" id="PTHR11610:SF178">
    <property type="entry name" value="LIPASE MEMBER H-A-LIKE PROTEIN"/>
    <property type="match status" value="1"/>
</dbReference>
<dbReference type="InterPro" id="IPR013818">
    <property type="entry name" value="Lipase"/>
</dbReference>
<gene>
    <name evidence="6" type="ORF">ANN_19482</name>
</gene>
<protein>
    <recommendedName>
        <fullName evidence="5">Lipase domain-containing protein</fullName>
    </recommendedName>
</protein>
<dbReference type="PANTHER" id="PTHR11610">
    <property type="entry name" value="LIPASE"/>
    <property type="match status" value="1"/>
</dbReference>
<dbReference type="Proteomes" id="UP001148838">
    <property type="component" value="Unassembled WGS sequence"/>
</dbReference>
<organism evidence="6 7">
    <name type="scientific">Periplaneta americana</name>
    <name type="common">American cockroach</name>
    <name type="synonym">Blatta americana</name>
    <dbReference type="NCBI Taxonomy" id="6978"/>
    <lineage>
        <taxon>Eukaryota</taxon>
        <taxon>Metazoa</taxon>
        <taxon>Ecdysozoa</taxon>
        <taxon>Arthropoda</taxon>
        <taxon>Hexapoda</taxon>
        <taxon>Insecta</taxon>
        <taxon>Pterygota</taxon>
        <taxon>Neoptera</taxon>
        <taxon>Polyneoptera</taxon>
        <taxon>Dictyoptera</taxon>
        <taxon>Blattodea</taxon>
        <taxon>Blattoidea</taxon>
        <taxon>Blattidae</taxon>
        <taxon>Blattinae</taxon>
        <taxon>Periplaneta</taxon>
    </lineage>
</organism>
<reference evidence="6 7" key="1">
    <citation type="journal article" date="2022" name="Allergy">
        <title>Genome assembly and annotation of Periplaneta americana reveal a comprehensive cockroach allergen profile.</title>
        <authorList>
            <person name="Wang L."/>
            <person name="Xiong Q."/>
            <person name="Saelim N."/>
            <person name="Wang L."/>
            <person name="Nong W."/>
            <person name="Wan A.T."/>
            <person name="Shi M."/>
            <person name="Liu X."/>
            <person name="Cao Q."/>
            <person name="Hui J.H.L."/>
            <person name="Sookrung N."/>
            <person name="Leung T.F."/>
            <person name="Tungtrongchitr A."/>
            <person name="Tsui S.K.W."/>
        </authorList>
    </citation>
    <scope>NUCLEOTIDE SEQUENCE [LARGE SCALE GENOMIC DNA]</scope>
    <source>
        <strain evidence="6">PWHHKU_190912</strain>
    </source>
</reference>
<evidence type="ECO:0000259" key="5">
    <source>
        <dbReference type="Pfam" id="PF00151"/>
    </source>
</evidence>
<proteinExistence type="inferred from homology"/>
<comment type="caution">
    <text evidence="6">The sequence shown here is derived from an EMBL/GenBank/DDBJ whole genome shotgun (WGS) entry which is preliminary data.</text>
</comment>
<evidence type="ECO:0000256" key="4">
    <source>
        <dbReference type="RuleBase" id="RU004262"/>
    </source>
</evidence>
<dbReference type="Gene3D" id="3.40.50.1820">
    <property type="entry name" value="alpha/beta hydrolase"/>
    <property type="match status" value="1"/>
</dbReference>
<dbReference type="Pfam" id="PF00151">
    <property type="entry name" value="Lipase"/>
    <property type="match status" value="1"/>
</dbReference>
<dbReference type="EMBL" id="JAJSOF020000031">
    <property type="protein sequence ID" value="KAJ4430891.1"/>
    <property type="molecule type" value="Genomic_DNA"/>
</dbReference>
<dbReference type="InterPro" id="IPR029058">
    <property type="entry name" value="AB_hydrolase_fold"/>
</dbReference>
<comment type="similarity">
    <text evidence="2 4">Belongs to the AB hydrolase superfamily. Lipase family.</text>
</comment>
<sequence>FEKCCPELGCFELGSPWTTPIRPVPQPRCQDEIPALFYLYTRKNPYRRHNIKVWPEISLRGSKFNSRRPTVFYFHGWNSKAEGPEIEELKTAYLRAVDVNLIFVDWSSAALNHFYPQAVSDTRVVAAQASRFVNYLIYTLGASPSEMHFMGLSLGAHTAAYTARTLPRVARLTGLDPAGPLYEGNSDEVKLNVNDAAFVEVIHTNGFPLTSFGSYSPLGK</sequence>